<dbReference type="Pfam" id="PF01957">
    <property type="entry name" value="NfeD"/>
    <property type="match status" value="1"/>
</dbReference>
<dbReference type="EMBL" id="JBHZOL010000009">
    <property type="protein sequence ID" value="MFE4104986.1"/>
    <property type="molecule type" value="Genomic_DNA"/>
</dbReference>
<comment type="caution">
    <text evidence="2">The sequence shown here is derived from an EMBL/GenBank/DDBJ whole genome shotgun (WGS) entry which is preliminary data.</text>
</comment>
<keyword evidence="3" id="KW-1185">Reference proteome</keyword>
<organism evidence="2 3">
    <name type="scientific">Almyronema epifaneia S1</name>
    <dbReference type="NCBI Taxonomy" id="2991925"/>
    <lineage>
        <taxon>Bacteria</taxon>
        <taxon>Bacillati</taxon>
        <taxon>Cyanobacteriota</taxon>
        <taxon>Cyanophyceae</taxon>
        <taxon>Nodosilineales</taxon>
        <taxon>Nodosilineaceae</taxon>
        <taxon>Almyronema</taxon>
        <taxon>Almyronema epifaneia</taxon>
    </lineage>
</organism>
<name>A0ABW6I9Z8_9CYAN</name>
<dbReference type="Proteomes" id="UP001600165">
    <property type="component" value="Unassembled WGS sequence"/>
</dbReference>
<reference evidence="2 3" key="1">
    <citation type="submission" date="2024-10" db="EMBL/GenBank/DDBJ databases">
        <authorList>
            <person name="Ratan Roy A."/>
            <person name="Morales Sandoval P.H."/>
            <person name="De Los Santos Villalobos S."/>
            <person name="Chakraborty S."/>
            <person name="Mukherjee J."/>
        </authorList>
    </citation>
    <scope>NUCLEOTIDE SEQUENCE [LARGE SCALE GENOMIC DNA]</scope>
    <source>
        <strain evidence="2 3">S1</strain>
    </source>
</reference>
<dbReference type="InterPro" id="IPR002810">
    <property type="entry name" value="NfeD-like_C"/>
</dbReference>
<evidence type="ECO:0000313" key="3">
    <source>
        <dbReference type="Proteomes" id="UP001600165"/>
    </source>
</evidence>
<evidence type="ECO:0000259" key="1">
    <source>
        <dbReference type="Pfam" id="PF01957"/>
    </source>
</evidence>
<dbReference type="InterPro" id="IPR012340">
    <property type="entry name" value="NA-bd_OB-fold"/>
</dbReference>
<protein>
    <submittedName>
        <fullName evidence="2">NfeD family protein</fullName>
    </submittedName>
</protein>
<accession>A0ABW6I9Z8</accession>
<feature type="domain" description="NfeD-like C-terminal" evidence="1">
    <location>
        <begin position="19"/>
        <end position="70"/>
    </location>
</feature>
<gene>
    <name evidence="2" type="ORF">ACFVKH_01765</name>
</gene>
<sequence length="82" mass="9107">MTFDTVTEFFQTPGLGRVERAIVADKRGRVFFNGTYWPAQFYESEQLAIAEAKTWVSVLGRRGLTLLVVPTVAGVSAKAPWV</sequence>
<dbReference type="Gene3D" id="2.40.50.140">
    <property type="entry name" value="Nucleic acid-binding proteins"/>
    <property type="match status" value="1"/>
</dbReference>
<dbReference type="RefSeq" id="WP_377960817.1">
    <property type="nucleotide sequence ID" value="NZ_JBHZOL010000009.1"/>
</dbReference>
<evidence type="ECO:0000313" key="2">
    <source>
        <dbReference type="EMBL" id="MFE4104986.1"/>
    </source>
</evidence>
<proteinExistence type="predicted"/>